<evidence type="ECO:0000256" key="7">
    <source>
        <dbReference type="ARBA" id="ARBA00023136"/>
    </source>
</evidence>
<comment type="subcellular location">
    <subcellularLocation>
        <location evidence="1">Membrane</location>
    </subcellularLocation>
</comment>
<reference evidence="9" key="1">
    <citation type="submission" date="2021-01" db="EMBL/GenBank/DDBJ databases">
        <authorList>
            <person name="Zahm M."/>
            <person name="Roques C."/>
            <person name="Cabau C."/>
            <person name="Klopp C."/>
            <person name="Donnadieu C."/>
            <person name="Jouanno E."/>
            <person name="Lampietro C."/>
            <person name="Louis A."/>
            <person name="Herpin A."/>
            <person name="Echchiki A."/>
            <person name="Berthelot C."/>
            <person name="Parey E."/>
            <person name="Roest-Crollius H."/>
            <person name="Braasch I."/>
            <person name="Postlethwait J."/>
            <person name="Bobe J."/>
            <person name="Montfort J."/>
            <person name="Bouchez O."/>
            <person name="Begum T."/>
            <person name="Mejri S."/>
            <person name="Adams A."/>
            <person name="Chen W.-J."/>
            <person name="Guiguen Y."/>
        </authorList>
    </citation>
    <scope>NUCLEOTIDE SEQUENCE</scope>
    <source>
        <tissue evidence="9">Blood</tissue>
    </source>
</reference>
<dbReference type="SUPFAM" id="SSF53756">
    <property type="entry name" value="UDP-Glycosyltransferase/glycogen phosphorylase"/>
    <property type="match status" value="1"/>
</dbReference>
<dbReference type="PANTHER" id="PTHR48043:SF63">
    <property type="entry name" value="UDP GLUCURONOSYLTRANSFERASE 5 FAMILY, POLYPEPTIDE F1-RELATED"/>
    <property type="match status" value="1"/>
</dbReference>
<comment type="caution">
    <text evidence="9">The sequence shown here is derived from an EMBL/GenBank/DDBJ whole genome shotgun (WGS) entry which is preliminary data.</text>
</comment>
<evidence type="ECO:0000256" key="6">
    <source>
        <dbReference type="ARBA" id="ARBA00022989"/>
    </source>
</evidence>
<evidence type="ECO:0000313" key="10">
    <source>
        <dbReference type="Proteomes" id="UP000829720"/>
    </source>
</evidence>
<dbReference type="CDD" id="cd03784">
    <property type="entry name" value="GT1_Gtf-like"/>
    <property type="match status" value="1"/>
</dbReference>
<proteinExistence type="inferred from homology"/>
<dbReference type="InterPro" id="IPR002213">
    <property type="entry name" value="UDP_glucos_trans"/>
</dbReference>
<evidence type="ECO:0000256" key="5">
    <source>
        <dbReference type="ARBA" id="ARBA00022692"/>
    </source>
</evidence>
<dbReference type="AlphaFoldDB" id="A0A8T3DJ73"/>
<evidence type="ECO:0008006" key="11">
    <source>
        <dbReference type="Google" id="ProtNLM"/>
    </source>
</evidence>
<evidence type="ECO:0000313" key="9">
    <source>
        <dbReference type="EMBL" id="KAI1896492.1"/>
    </source>
</evidence>
<dbReference type="PROSITE" id="PS00375">
    <property type="entry name" value="UDPGT"/>
    <property type="match status" value="1"/>
</dbReference>
<dbReference type="FunFam" id="3.40.50.2000:FF:000001">
    <property type="entry name" value="UDP-glucuronosyltransferase"/>
    <property type="match status" value="1"/>
</dbReference>
<dbReference type="Pfam" id="PF00201">
    <property type="entry name" value="UDPGT"/>
    <property type="match status" value="1"/>
</dbReference>
<feature type="transmembrane region" description="Helical" evidence="8">
    <location>
        <begin position="580"/>
        <end position="604"/>
    </location>
</feature>
<dbReference type="GO" id="GO:0016020">
    <property type="term" value="C:membrane"/>
    <property type="evidence" value="ECO:0007669"/>
    <property type="project" value="UniProtKB-SubCell"/>
</dbReference>
<dbReference type="GO" id="GO:0008194">
    <property type="term" value="F:UDP-glycosyltransferase activity"/>
    <property type="evidence" value="ECO:0007669"/>
    <property type="project" value="InterPro"/>
</dbReference>
<dbReference type="PANTHER" id="PTHR48043">
    <property type="entry name" value="EG:EG0003.4 PROTEIN-RELATED"/>
    <property type="match status" value="1"/>
</dbReference>
<keyword evidence="6 8" id="KW-1133">Transmembrane helix</keyword>
<keyword evidence="7 8" id="KW-0472">Membrane</keyword>
<name>A0A8T3DJ73_9TELE</name>
<keyword evidence="5 8" id="KW-0812">Transmembrane</keyword>
<dbReference type="Gene3D" id="3.40.50.2000">
    <property type="entry name" value="Glycogen Phosphorylase B"/>
    <property type="match status" value="2"/>
</dbReference>
<accession>A0A8T3DJ73</accession>
<keyword evidence="10" id="KW-1185">Reference proteome</keyword>
<evidence type="ECO:0000256" key="1">
    <source>
        <dbReference type="ARBA" id="ARBA00004370"/>
    </source>
</evidence>
<evidence type="ECO:0000256" key="8">
    <source>
        <dbReference type="SAM" id="Phobius"/>
    </source>
</evidence>
<dbReference type="EMBL" id="JAERUA010000008">
    <property type="protein sequence ID" value="KAI1896492.1"/>
    <property type="molecule type" value="Genomic_DNA"/>
</dbReference>
<dbReference type="InterPro" id="IPR050271">
    <property type="entry name" value="UDP-glycosyltransferase"/>
</dbReference>
<gene>
    <name evidence="9" type="ORF">AGOR_G00095340</name>
</gene>
<dbReference type="Proteomes" id="UP000829720">
    <property type="component" value="Unassembled WGS sequence"/>
</dbReference>
<evidence type="ECO:0000256" key="4">
    <source>
        <dbReference type="ARBA" id="ARBA00022679"/>
    </source>
</evidence>
<keyword evidence="3" id="KW-0328">Glycosyltransferase</keyword>
<evidence type="ECO:0000256" key="2">
    <source>
        <dbReference type="ARBA" id="ARBA00009995"/>
    </source>
</evidence>
<sequence>MEGVEQWEDVRIGEGAVTVLWLPCSHLLSILKWQFFPSASSPTFHKDCSGLVYKTHSPKAAGCIEPKRLKVHVLNPENKKEAMKNIPRVTSEVFIISVLLALPGSHGGKILVFPVDGSHWVNMNLLLEGLHARNHSITVVRSNTSWYVKERSPHYTSITIPMPEAIKIEDQNFFVSFLSRMLEIQREGGSVLAFVSFYWEMLTALSEIHRQASQLVVEMFKNQQLMQSLRDSQFDLVLMDPGLPGGVLVAHQLQLPTVFNVRWITSGEGHFVVAPSPVSYVPTSGCALPDKMTFYQRAKNMFHYILNICIDTFVVSPHYNRLCAQYFGPDISFYHLLQSSDIWLMRVDFVFEFPRPTMPNIVYIGGFQCKPAKALPSELEEFVQSSGEHGVIIMSLGTLVKALPTDITSEIAAAFAQIPQKVIWRHLGERPQNLGNNTLLVEWMPQNDLLGHPKVKAFVAHGGTNGVYEAIYHGVPVVGLPLLFDQFENVLRLEVRGAAKVLDVTKLTRKSFLQALQDILHDSSYQRSMDHLSKLHRDKPLQPLDSAFFWIEFVMRHKGAAHLRTESYKMPWYAYHSLDVISFLIAAVLALMGTVIVMFNLMCYRVCRMRKLKQQ</sequence>
<organism evidence="9 10">
    <name type="scientific">Albula goreensis</name>
    <dbReference type="NCBI Taxonomy" id="1534307"/>
    <lineage>
        <taxon>Eukaryota</taxon>
        <taxon>Metazoa</taxon>
        <taxon>Chordata</taxon>
        <taxon>Craniata</taxon>
        <taxon>Vertebrata</taxon>
        <taxon>Euteleostomi</taxon>
        <taxon>Actinopterygii</taxon>
        <taxon>Neopterygii</taxon>
        <taxon>Teleostei</taxon>
        <taxon>Albuliformes</taxon>
        <taxon>Albulidae</taxon>
        <taxon>Albula</taxon>
    </lineage>
</organism>
<evidence type="ECO:0000256" key="3">
    <source>
        <dbReference type="ARBA" id="ARBA00022676"/>
    </source>
</evidence>
<comment type="similarity">
    <text evidence="2">Belongs to the UDP-glycosyltransferase family.</text>
</comment>
<protein>
    <recommendedName>
        <fullName evidence="11">UDP-glycosyltransferases domain-containing protein</fullName>
    </recommendedName>
</protein>
<dbReference type="FunFam" id="3.40.50.2000:FF:000203">
    <property type="entry name" value="UDP-glucuronosyltransferase"/>
    <property type="match status" value="1"/>
</dbReference>
<keyword evidence="4" id="KW-0808">Transferase</keyword>
<dbReference type="InterPro" id="IPR035595">
    <property type="entry name" value="UDP_glycos_trans_CS"/>
</dbReference>
<dbReference type="OrthoDB" id="5835829at2759"/>